<organism evidence="2 3">
    <name type="scientific">Kitasatospora cystarginea</name>
    <dbReference type="NCBI Taxonomy" id="58350"/>
    <lineage>
        <taxon>Bacteria</taxon>
        <taxon>Bacillati</taxon>
        <taxon>Actinomycetota</taxon>
        <taxon>Actinomycetes</taxon>
        <taxon>Kitasatosporales</taxon>
        <taxon>Streptomycetaceae</taxon>
        <taxon>Kitasatospora</taxon>
    </lineage>
</organism>
<dbReference type="EMBL" id="BAAATR010000065">
    <property type="protein sequence ID" value="GAA2278941.1"/>
    <property type="molecule type" value="Genomic_DNA"/>
</dbReference>
<evidence type="ECO:0000313" key="3">
    <source>
        <dbReference type="Proteomes" id="UP001500305"/>
    </source>
</evidence>
<sequence length="208" mass="21533">MVRGIKPRAAATVAAVGLAFATLATVTPASAAGSAAPAKDHPVRLASVTGSARIFYAFRPDDEIRFTVDAQAAPYTRRFPDDPQLKDGLPTDARGTIHFTHRKAETGEVGTADAAVDCLVTGDHVATLTAVITKSDAMPVGQRVGLSISQGHGHAKDRLGFSWGVVNLDVDANGKPVQPVVGTGMAPAPFAPVVDGGYTVRPGDLEVR</sequence>
<accession>A0ABN3EZV7</accession>
<protein>
    <recommendedName>
        <fullName evidence="4">Repetin</fullName>
    </recommendedName>
</protein>
<keyword evidence="3" id="KW-1185">Reference proteome</keyword>
<evidence type="ECO:0008006" key="4">
    <source>
        <dbReference type="Google" id="ProtNLM"/>
    </source>
</evidence>
<dbReference type="Proteomes" id="UP001500305">
    <property type="component" value="Unassembled WGS sequence"/>
</dbReference>
<name>A0ABN3EZV7_9ACTN</name>
<evidence type="ECO:0000313" key="2">
    <source>
        <dbReference type="EMBL" id="GAA2278941.1"/>
    </source>
</evidence>
<comment type="caution">
    <text evidence="2">The sequence shown here is derived from an EMBL/GenBank/DDBJ whole genome shotgun (WGS) entry which is preliminary data.</text>
</comment>
<dbReference type="RefSeq" id="WP_344641151.1">
    <property type="nucleotide sequence ID" value="NZ_BAAATR010000065.1"/>
</dbReference>
<feature type="signal peptide" evidence="1">
    <location>
        <begin position="1"/>
        <end position="31"/>
    </location>
</feature>
<gene>
    <name evidence="2" type="ORF">GCM10010430_76200</name>
</gene>
<proteinExistence type="predicted"/>
<feature type="chain" id="PRO_5046373295" description="Repetin" evidence="1">
    <location>
        <begin position="32"/>
        <end position="208"/>
    </location>
</feature>
<keyword evidence="1" id="KW-0732">Signal</keyword>
<evidence type="ECO:0000256" key="1">
    <source>
        <dbReference type="SAM" id="SignalP"/>
    </source>
</evidence>
<reference evidence="2 3" key="1">
    <citation type="journal article" date="2019" name="Int. J. Syst. Evol. Microbiol.">
        <title>The Global Catalogue of Microorganisms (GCM) 10K type strain sequencing project: providing services to taxonomists for standard genome sequencing and annotation.</title>
        <authorList>
            <consortium name="The Broad Institute Genomics Platform"/>
            <consortium name="The Broad Institute Genome Sequencing Center for Infectious Disease"/>
            <person name="Wu L."/>
            <person name="Ma J."/>
        </authorList>
    </citation>
    <scope>NUCLEOTIDE SEQUENCE [LARGE SCALE GENOMIC DNA]</scope>
    <source>
        <strain evidence="2 3">JCM 7356</strain>
    </source>
</reference>